<evidence type="ECO:0000256" key="6">
    <source>
        <dbReference type="SAM" id="MobiDB-lite"/>
    </source>
</evidence>
<feature type="region of interest" description="Disordered" evidence="6">
    <location>
        <begin position="370"/>
        <end position="434"/>
    </location>
</feature>
<dbReference type="InterPro" id="IPR012919">
    <property type="entry name" value="SUN_dom"/>
</dbReference>
<evidence type="ECO:0000313" key="10">
    <source>
        <dbReference type="Proteomes" id="UP000383932"/>
    </source>
</evidence>
<evidence type="ECO:0000313" key="9">
    <source>
        <dbReference type="EMBL" id="KAB5593812.1"/>
    </source>
</evidence>
<dbReference type="EMBL" id="SSOP01000030">
    <property type="protein sequence ID" value="KAB5593812.1"/>
    <property type="molecule type" value="Genomic_DNA"/>
</dbReference>
<feature type="compositionally biased region" description="Polar residues" evidence="6">
    <location>
        <begin position="692"/>
        <end position="703"/>
    </location>
</feature>
<evidence type="ECO:0000256" key="1">
    <source>
        <dbReference type="ARBA" id="ARBA00004308"/>
    </source>
</evidence>
<comment type="subcellular location">
    <subcellularLocation>
        <location evidence="1">Endomembrane system</location>
    </subcellularLocation>
</comment>
<dbReference type="PANTHER" id="PTHR12953">
    <property type="entry name" value="MEMBRANE PROTEIN CH1 RELATED"/>
    <property type="match status" value="1"/>
</dbReference>
<keyword evidence="2" id="KW-0812">Transmembrane</keyword>
<gene>
    <name evidence="9" type="ORF">CTheo_2781</name>
</gene>
<feature type="chain" id="PRO_5024393609" description="SUN domain-containing protein" evidence="7">
    <location>
        <begin position="26"/>
        <end position="923"/>
    </location>
</feature>
<dbReference type="GO" id="GO:0016020">
    <property type="term" value="C:membrane"/>
    <property type="evidence" value="ECO:0007669"/>
    <property type="project" value="InterPro"/>
</dbReference>
<dbReference type="GO" id="GO:0005737">
    <property type="term" value="C:cytoplasm"/>
    <property type="evidence" value="ECO:0007669"/>
    <property type="project" value="TreeGrafter"/>
</dbReference>
<evidence type="ECO:0000256" key="7">
    <source>
        <dbReference type="SAM" id="SignalP"/>
    </source>
</evidence>
<feature type="region of interest" description="Disordered" evidence="6">
    <location>
        <begin position="621"/>
        <end position="751"/>
    </location>
</feature>
<keyword evidence="3" id="KW-1133">Transmembrane helix</keyword>
<feature type="compositionally biased region" description="Polar residues" evidence="6">
    <location>
        <begin position="801"/>
        <end position="828"/>
    </location>
</feature>
<keyword evidence="5" id="KW-0175">Coiled coil</keyword>
<dbReference type="OrthoDB" id="266334at2759"/>
<feature type="region of interest" description="Disordered" evidence="6">
    <location>
        <begin position="773"/>
        <end position="923"/>
    </location>
</feature>
<reference evidence="9 10" key="1">
    <citation type="journal article" date="2019" name="Fungal Biol. Biotechnol.">
        <title>Draft genome sequence of fastidious pathogen Ceratobasidium theobromae, which causes vascular-streak dieback in Theobroma cacao.</title>
        <authorList>
            <person name="Ali S.S."/>
            <person name="Asman A."/>
            <person name="Shao J."/>
            <person name="Firmansyah A.P."/>
            <person name="Susilo A.W."/>
            <person name="Rosmana A."/>
            <person name="McMahon P."/>
            <person name="Junaid M."/>
            <person name="Guest D."/>
            <person name="Kheng T.Y."/>
            <person name="Meinhardt L.W."/>
            <person name="Bailey B.A."/>
        </authorList>
    </citation>
    <scope>NUCLEOTIDE SEQUENCE [LARGE SCALE GENOMIC DNA]</scope>
    <source>
        <strain evidence="9 10">CT2</strain>
    </source>
</reference>
<keyword evidence="4" id="KW-0472">Membrane</keyword>
<dbReference type="Pfam" id="PF07738">
    <property type="entry name" value="Sad1_UNC"/>
    <property type="match status" value="1"/>
</dbReference>
<keyword evidence="7" id="KW-0732">Signal</keyword>
<dbReference type="GO" id="GO:0012505">
    <property type="term" value="C:endomembrane system"/>
    <property type="evidence" value="ECO:0007669"/>
    <property type="project" value="UniProtKB-SubCell"/>
</dbReference>
<proteinExistence type="predicted"/>
<evidence type="ECO:0000256" key="5">
    <source>
        <dbReference type="SAM" id="Coils"/>
    </source>
</evidence>
<dbReference type="Proteomes" id="UP000383932">
    <property type="component" value="Unassembled WGS sequence"/>
</dbReference>
<name>A0A5N5QPW5_9AGAM</name>
<feature type="coiled-coil region" evidence="5">
    <location>
        <begin position="509"/>
        <end position="561"/>
    </location>
</feature>
<accession>A0A5N5QPW5</accession>
<evidence type="ECO:0000256" key="3">
    <source>
        <dbReference type="ARBA" id="ARBA00022989"/>
    </source>
</evidence>
<organism evidence="9 10">
    <name type="scientific">Ceratobasidium theobromae</name>
    <dbReference type="NCBI Taxonomy" id="1582974"/>
    <lineage>
        <taxon>Eukaryota</taxon>
        <taxon>Fungi</taxon>
        <taxon>Dikarya</taxon>
        <taxon>Basidiomycota</taxon>
        <taxon>Agaricomycotina</taxon>
        <taxon>Agaricomycetes</taxon>
        <taxon>Cantharellales</taxon>
        <taxon>Ceratobasidiaceae</taxon>
        <taxon>Ceratobasidium</taxon>
    </lineage>
</organism>
<dbReference type="AlphaFoldDB" id="A0A5N5QPW5"/>
<feature type="compositionally biased region" description="Polar residues" evidence="6">
    <location>
        <begin position="728"/>
        <end position="746"/>
    </location>
</feature>
<feature type="compositionally biased region" description="Polar residues" evidence="6">
    <location>
        <begin position="840"/>
        <end position="853"/>
    </location>
</feature>
<dbReference type="GO" id="GO:0034975">
    <property type="term" value="P:protein folding in endoplasmic reticulum"/>
    <property type="evidence" value="ECO:0007669"/>
    <property type="project" value="TreeGrafter"/>
</dbReference>
<feature type="compositionally biased region" description="Polar residues" evidence="6">
    <location>
        <begin position="386"/>
        <end position="412"/>
    </location>
</feature>
<comment type="caution">
    <text evidence="9">The sequence shown here is derived from an EMBL/GenBank/DDBJ whole genome shotgun (WGS) entry which is preliminary data.</text>
</comment>
<feature type="compositionally biased region" description="Acidic residues" evidence="6">
    <location>
        <begin position="856"/>
        <end position="871"/>
    </location>
</feature>
<sequence>MAVKTFNTLTLCSLYLGVAISPAFARQTTPPHDITIHSAPRTAEFHPSPTPTTQPKQKCCRNDPFRIFVPPSEPVCCLIPLPEPRPDPHPADDLLPFEEWKTRQLALNLTEPKNTGDPHGRLNSVEHVSNESSPTLETINDILIPVIETGGAPADPFVAEFVPIEGRFNYASLDCSARVHSSHPSMKSPSSILLSKKDKYMLAPCSVEDKNIVVELCDDIRVDTVQLANFEFFSGVFKDITISLAQTPDPHGPGWEIMGVYQAKNVRGVQTFRPFTRPHAFHRYIRIEFRTHYGKEYFCPVSLLRVYGLTQMEEWRMGEWKREWQVRNSLIVPKISGEVEPAPLDPTITSASEAAHDKVQDVKVVSFEASPGVPNSSDNPIVFTSPAPNYTSVPSSNMTQPANNSGTTSTRDSSAHDQNEPQSNITAGVHSLNTTNITDVSRSISMDSHAKTVNMKHSKAKSLGSVPTATGALRATHVGTPVPSVGGESIYRTIMNRLDTLERNSTLSLRYVEEQNHSVRQALRRLEEEVGRLKALTGREQHELQRSMRNVEKKQAEMEKRWDMMLEQINTLSEEVVLEKRLGIAQLCLLTIVLVFMALTRGSRAETHLLSGMRRRVDSGLGLGRGLHPRHHAQPKPSINERPFSWTRHDRRSTGDTSHHGSTAGLPFTPVRSVTPPQVFGAPSGHLGQNPPRVQSQSPNRPTSKGVHFPQGMLSFPLSRPGNLSGVRRTQSLSLSSEQLATTPGTGRSPATVMKRLARTAHLHEIELEAQRRLRTKAEQMQKNNCTDRQDDDASDPFTPSLFSGSQHSNDHLASNNPGPSPDCQTPLPTRKDPLITRTFGRSSAPFQAQQPDNGAEWEDTDADPDGDDPMQELVIEENRPATRVPRIFSPPTPRTWSARRKGRGFSVDSGTAFRMRCGSGRT</sequence>
<dbReference type="InterPro" id="IPR045120">
    <property type="entry name" value="Suco/Slp1-like"/>
</dbReference>
<protein>
    <recommendedName>
        <fullName evidence="8">SUN domain-containing protein</fullName>
    </recommendedName>
</protein>
<evidence type="ECO:0000256" key="4">
    <source>
        <dbReference type="ARBA" id="ARBA00023136"/>
    </source>
</evidence>
<keyword evidence="10" id="KW-1185">Reference proteome</keyword>
<feature type="signal peptide" evidence="7">
    <location>
        <begin position="1"/>
        <end position="25"/>
    </location>
</feature>
<dbReference type="PROSITE" id="PS51469">
    <property type="entry name" value="SUN"/>
    <property type="match status" value="1"/>
</dbReference>
<evidence type="ECO:0000259" key="8">
    <source>
        <dbReference type="PROSITE" id="PS51469"/>
    </source>
</evidence>
<evidence type="ECO:0000256" key="2">
    <source>
        <dbReference type="ARBA" id="ARBA00022692"/>
    </source>
</evidence>
<feature type="domain" description="SUN" evidence="8">
    <location>
        <begin position="124"/>
        <end position="311"/>
    </location>
</feature>
<feature type="compositionally biased region" description="Polar residues" evidence="6">
    <location>
        <begin position="420"/>
        <end position="434"/>
    </location>
</feature>
<dbReference type="PANTHER" id="PTHR12953:SF0">
    <property type="entry name" value="SUN DOMAIN-CONTAINING OSSIFICATION FACTOR"/>
    <property type="match status" value="1"/>
</dbReference>